<evidence type="ECO:0000313" key="6">
    <source>
        <dbReference type="EMBL" id="TFL02411.1"/>
    </source>
</evidence>
<dbReference type="OrthoDB" id="2998255at2759"/>
<feature type="domain" description="MYND-type" evidence="5">
    <location>
        <begin position="245"/>
        <end position="290"/>
    </location>
</feature>
<evidence type="ECO:0000256" key="4">
    <source>
        <dbReference type="PROSITE-ProRule" id="PRU00134"/>
    </source>
</evidence>
<protein>
    <recommendedName>
        <fullName evidence="5">MYND-type domain-containing protein</fullName>
    </recommendedName>
</protein>
<dbReference type="InterPro" id="IPR002893">
    <property type="entry name" value="Znf_MYND"/>
</dbReference>
<name>A0A5C3QPE4_9AGAR</name>
<evidence type="ECO:0000256" key="1">
    <source>
        <dbReference type="ARBA" id="ARBA00022723"/>
    </source>
</evidence>
<dbReference type="EMBL" id="ML178822">
    <property type="protein sequence ID" value="TFL02411.1"/>
    <property type="molecule type" value="Genomic_DNA"/>
</dbReference>
<keyword evidence="1" id="KW-0479">Metal-binding</keyword>
<reference evidence="6 7" key="1">
    <citation type="journal article" date="2019" name="Nat. Ecol. Evol.">
        <title>Megaphylogeny resolves global patterns of mushroom evolution.</title>
        <authorList>
            <person name="Varga T."/>
            <person name="Krizsan K."/>
            <person name="Foldi C."/>
            <person name="Dima B."/>
            <person name="Sanchez-Garcia M."/>
            <person name="Sanchez-Ramirez S."/>
            <person name="Szollosi G.J."/>
            <person name="Szarkandi J.G."/>
            <person name="Papp V."/>
            <person name="Albert L."/>
            <person name="Andreopoulos W."/>
            <person name="Angelini C."/>
            <person name="Antonin V."/>
            <person name="Barry K.W."/>
            <person name="Bougher N.L."/>
            <person name="Buchanan P."/>
            <person name="Buyck B."/>
            <person name="Bense V."/>
            <person name="Catcheside P."/>
            <person name="Chovatia M."/>
            <person name="Cooper J."/>
            <person name="Damon W."/>
            <person name="Desjardin D."/>
            <person name="Finy P."/>
            <person name="Geml J."/>
            <person name="Haridas S."/>
            <person name="Hughes K."/>
            <person name="Justo A."/>
            <person name="Karasinski D."/>
            <person name="Kautmanova I."/>
            <person name="Kiss B."/>
            <person name="Kocsube S."/>
            <person name="Kotiranta H."/>
            <person name="LaButti K.M."/>
            <person name="Lechner B.E."/>
            <person name="Liimatainen K."/>
            <person name="Lipzen A."/>
            <person name="Lukacs Z."/>
            <person name="Mihaltcheva S."/>
            <person name="Morgado L.N."/>
            <person name="Niskanen T."/>
            <person name="Noordeloos M.E."/>
            <person name="Ohm R.A."/>
            <person name="Ortiz-Santana B."/>
            <person name="Ovrebo C."/>
            <person name="Racz N."/>
            <person name="Riley R."/>
            <person name="Savchenko A."/>
            <person name="Shiryaev A."/>
            <person name="Soop K."/>
            <person name="Spirin V."/>
            <person name="Szebenyi C."/>
            <person name="Tomsovsky M."/>
            <person name="Tulloss R.E."/>
            <person name="Uehling J."/>
            <person name="Grigoriev I.V."/>
            <person name="Vagvolgyi C."/>
            <person name="Papp T."/>
            <person name="Martin F.M."/>
            <person name="Miettinen O."/>
            <person name="Hibbett D.S."/>
            <person name="Nagy L.G."/>
        </authorList>
    </citation>
    <scope>NUCLEOTIDE SEQUENCE [LARGE SCALE GENOMIC DNA]</scope>
    <source>
        <strain evidence="6 7">CBS 309.79</strain>
    </source>
</reference>
<evidence type="ECO:0000259" key="5">
    <source>
        <dbReference type="PROSITE" id="PS50865"/>
    </source>
</evidence>
<keyword evidence="3" id="KW-0862">Zinc</keyword>
<dbReference type="PROSITE" id="PS50865">
    <property type="entry name" value="ZF_MYND_2"/>
    <property type="match status" value="1"/>
</dbReference>
<evidence type="ECO:0000256" key="3">
    <source>
        <dbReference type="ARBA" id="ARBA00022833"/>
    </source>
</evidence>
<evidence type="ECO:0000313" key="7">
    <source>
        <dbReference type="Proteomes" id="UP000305067"/>
    </source>
</evidence>
<dbReference type="Gene3D" id="1.10.220.160">
    <property type="match status" value="1"/>
</dbReference>
<sequence length="370" mass="41817">MNHIGRRVFLLVTTLLSKLDTRKLSKSSELHRLKRKHRCYDSLSHYISEDPRSIAQTTCSWYKVWGTSLAPAALANYLLLYIASIEPAVASIDPELPVLILQRIIEILRISYDKKYLENTMHAEILEFMAILIAVSADYLVSYATIKSILGLQAQKIDSLLCTIFDFSARKELAWDSSGCLRTTLLPSLGEVSKALRRLFGQALKLGSPNAFAREFPIPGHITDLPWVCVLGRMSYLRNSNQCANVVCRNKPGPQSRPSRCLKCTVASYCFRDCQSAPWTHHAFPHKRFCKVWSLVAPVWPRSIEALDETRAAYESEKGLCKDKENGSSSWIDDNLYLKRLADEVGGEKAMLELRKILEGVDVALKRIHS</sequence>
<dbReference type="GO" id="GO:0008270">
    <property type="term" value="F:zinc ion binding"/>
    <property type="evidence" value="ECO:0007669"/>
    <property type="project" value="UniProtKB-KW"/>
</dbReference>
<dbReference type="AlphaFoldDB" id="A0A5C3QPE4"/>
<proteinExistence type="predicted"/>
<keyword evidence="2 4" id="KW-0863">Zinc-finger</keyword>
<evidence type="ECO:0000256" key="2">
    <source>
        <dbReference type="ARBA" id="ARBA00022771"/>
    </source>
</evidence>
<gene>
    <name evidence="6" type="ORF">BDV98DRAFT_426217</name>
</gene>
<dbReference type="Proteomes" id="UP000305067">
    <property type="component" value="Unassembled WGS sequence"/>
</dbReference>
<dbReference type="Gene3D" id="6.10.140.2220">
    <property type="match status" value="1"/>
</dbReference>
<accession>A0A5C3QPE4</accession>
<organism evidence="6 7">
    <name type="scientific">Pterulicium gracile</name>
    <dbReference type="NCBI Taxonomy" id="1884261"/>
    <lineage>
        <taxon>Eukaryota</taxon>
        <taxon>Fungi</taxon>
        <taxon>Dikarya</taxon>
        <taxon>Basidiomycota</taxon>
        <taxon>Agaricomycotina</taxon>
        <taxon>Agaricomycetes</taxon>
        <taxon>Agaricomycetidae</taxon>
        <taxon>Agaricales</taxon>
        <taxon>Pleurotineae</taxon>
        <taxon>Pterulaceae</taxon>
        <taxon>Pterulicium</taxon>
    </lineage>
</organism>
<keyword evidence="7" id="KW-1185">Reference proteome</keyword>
<dbReference type="SUPFAM" id="SSF144232">
    <property type="entry name" value="HIT/MYND zinc finger-like"/>
    <property type="match status" value="1"/>
</dbReference>